<reference evidence="1" key="1">
    <citation type="submission" date="2022-05" db="EMBL/GenBank/DDBJ databases">
        <title>Chromosome-level genome of Chaenocephalus aceratus.</title>
        <authorList>
            <person name="Park H."/>
        </authorList>
    </citation>
    <scope>NUCLEOTIDE SEQUENCE</scope>
    <source>
        <strain evidence="1">KU_202001</strain>
    </source>
</reference>
<name>A0ACB9X9X4_CHAAC</name>
<keyword evidence="2" id="KW-1185">Reference proteome</keyword>
<dbReference type="EMBL" id="CM043792">
    <property type="protein sequence ID" value="KAI4822679.1"/>
    <property type="molecule type" value="Genomic_DNA"/>
</dbReference>
<organism evidence="1 2">
    <name type="scientific">Chaenocephalus aceratus</name>
    <name type="common">Blackfin icefish</name>
    <name type="synonym">Chaenichthys aceratus</name>
    <dbReference type="NCBI Taxonomy" id="36190"/>
    <lineage>
        <taxon>Eukaryota</taxon>
        <taxon>Metazoa</taxon>
        <taxon>Chordata</taxon>
        <taxon>Craniata</taxon>
        <taxon>Vertebrata</taxon>
        <taxon>Euteleostomi</taxon>
        <taxon>Actinopterygii</taxon>
        <taxon>Neopterygii</taxon>
        <taxon>Teleostei</taxon>
        <taxon>Neoteleostei</taxon>
        <taxon>Acanthomorphata</taxon>
        <taxon>Eupercaria</taxon>
        <taxon>Perciformes</taxon>
        <taxon>Notothenioidei</taxon>
        <taxon>Channichthyidae</taxon>
        <taxon>Chaenocephalus</taxon>
    </lineage>
</organism>
<evidence type="ECO:0000313" key="2">
    <source>
        <dbReference type="Proteomes" id="UP001057452"/>
    </source>
</evidence>
<comment type="caution">
    <text evidence="1">The sequence shown here is derived from an EMBL/GenBank/DDBJ whole genome shotgun (WGS) entry which is preliminary data.</text>
</comment>
<gene>
    <name evidence="1" type="ORF">KUCAC02_008211</name>
</gene>
<accession>A0ACB9X9X4</accession>
<evidence type="ECO:0000313" key="1">
    <source>
        <dbReference type="EMBL" id="KAI4822679.1"/>
    </source>
</evidence>
<protein>
    <submittedName>
        <fullName evidence="1">Uncharacterized protein</fullName>
    </submittedName>
</protein>
<dbReference type="Proteomes" id="UP001057452">
    <property type="component" value="Chromosome 8"/>
</dbReference>
<sequence length="373" mass="41908">MDKLRRGQRHGGPDVWTQSGGEDKTVAELAAFVHLKKQIPWNSPMRETLAGTIFDDKAVNKKKWLYSVWNCDRKCIRTRALLRQKENNGNKRDSECGVRVESDTLEKNVKEGPRKNEDEENRDTRSEIKDADQDKGQDETEIVEKDTVDPSTAESIAESGTHHITRDPRNRSPKEDSVDSEDNAQTRDRVQGAEHSGAGHITMCKDRLHQGKTVEHDKADEDEQSVIFDTRVNGDDGEYMHVSKAEERTMHCMEDMVTKTHEDEVITMAEASGEEMADCIVANSIEYPDDALFCVCKQPDNASEPLLSGASARTGFILFALATKAWSTLLPYPHGTVLPVAQIPRQQTVDKRTTSKGGYPLEEMCNLVPHIFL</sequence>
<proteinExistence type="predicted"/>